<reference evidence="2" key="2">
    <citation type="journal article" date="2015" name="Fish Shellfish Immunol.">
        <title>Early steps in the European eel (Anguilla anguilla)-Vibrio vulnificus interaction in the gills: Role of the RtxA13 toxin.</title>
        <authorList>
            <person name="Callol A."/>
            <person name="Pajuelo D."/>
            <person name="Ebbesson L."/>
            <person name="Teles M."/>
            <person name="MacKenzie S."/>
            <person name="Amaro C."/>
        </authorList>
    </citation>
    <scope>NUCLEOTIDE SEQUENCE</scope>
</reference>
<reference evidence="2" key="1">
    <citation type="submission" date="2014-11" db="EMBL/GenBank/DDBJ databases">
        <authorList>
            <person name="Amaro Gonzalez C."/>
        </authorList>
    </citation>
    <scope>NUCLEOTIDE SEQUENCE</scope>
</reference>
<evidence type="ECO:0000313" key="2">
    <source>
        <dbReference type="EMBL" id="JAH87749.1"/>
    </source>
</evidence>
<sequence length="45" mass="5240">MHSEINELWNKRNSHTIHTTPPPQINCVYYCIILSLLSCLWSLLG</sequence>
<keyword evidence="1" id="KW-1133">Transmembrane helix</keyword>
<keyword evidence="1" id="KW-0812">Transmembrane</keyword>
<feature type="transmembrane region" description="Helical" evidence="1">
    <location>
        <begin position="27"/>
        <end position="44"/>
    </location>
</feature>
<proteinExistence type="predicted"/>
<dbReference type="EMBL" id="GBXM01020828">
    <property type="protein sequence ID" value="JAH87749.1"/>
    <property type="molecule type" value="Transcribed_RNA"/>
</dbReference>
<protein>
    <submittedName>
        <fullName evidence="2">Uncharacterized protein</fullName>
    </submittedName>
</protein>
<name>A0A0E9WBK1_ANGAN</name>
<accession>A0A0E9WBK1</accession>
<organism evidence="2">
    <name type="scientific">Anguilla anguilla</name>
    <name type="common">European freshwater eel</name>
    <name type="synonym">Muraena anguilla</name>
    <dbReference type="NCBI Taxonomy" id="7936"/>
    <lineage>
        <taxon>Eukaryota</taxon>
        <taxon>Metazoa</taxon>
        <taxon>Chordata</taxon>
        <taxon>Craniata</taxon>
        <taxon>Vertebrata</taxon>
        <taxon>Euteleostomi</taxon>
        <taxon>Actinopterygii</taxon>
        <taxon>Neopterygii</taxon>
        <taxon>Teleostei</taxon>
        <taxon>Anguilliformes</taxon>
        <taxon>Anguillidae</taxon>
        <taxon>Anguilla</taxon>
    </lineage>
</organism>
<evidence type="ECO:0000256" key="1">
    <source>
        <dbReference type="SAM" id="Phobius"/>
    </source>
</evidence>
<dbReference type="AlphaFoldDB" id="A0A0E9WBK1"/>
<keyword evidence="1" id="KW-0472">Membrane</keyword>